<evidence type="ECO:0000256" key="2">
    <source>
        <dbReference type="SAM" id="MobiDB-lite"/>
    </source>
</evidence>
<comment type="caution">
    <text evidence="3">The sequence shown here is derived from an EMBL/GenBank/DDBJ whole genome shotgun (WGS) entry which is preliminary data.</text>
</comment>
<evidence type="ECO:0000256" key="1">
    <source>
        <dbReference type="SAM" id="Coils"/>
    </source>
</evidence>
<evidence type="ECO:0000313" key="3">
    <source>
        <dbReference type="EMBL" id="GAH88054.1"/>
    </source>
</evidence>
<gene>
    <name evidence="3" type="ORF">S03H2_65627</name>
</gene>
<organism evidence="3">
    <name type="scientific">marine sediment metagenome</name>
    <dbReference type="NCBI Taxonomy" id="412755"/>
    <lineage>
        <taxon>unclassified sequences</taxon>
        <taxon>metagenomes</taxon>
        <taxon>ecological metagenomes</taxon>
    </lineage>
</organism>
<accession>X1KCZ1</accession>
<feature type="region of interest" description="Disordered" evidence="2">
    <location>
        <begin position="183"/>
        <end position="202"/>
    </location>
</feature>
<dbReference type="EMBL" id="BARU01042757">
    <property type="protein sequence ID" value="GAH88054.1"/>
    <property type="molecule type" value="Genomic_DNA"/>
</dbReference>
<feature type="non-terminal residue" evidence="3">
    <location>
        <position position="1"/>
    </location>
</feature>
<protein>
    <submittedName>
        <fullName evidence="3">Uncharacterized protein</fullName>
    </submittedName>
</protein>
<dbReference type="AlphaFoldDB" id="X1KCZ1"/>
<name>X1KCZ1_9ZZZZ</name>
<feature type="non-terminal residue" evidence="3">
    <location>
        <position position="202"/>
    </location>
</feature>
<sequence length="202" mass="22033">KKEVEKIPQPVYKGSSISIDPSLLGQFRGRGRNPLDAELESEDAMLAQELKTMRVDEVILKRRARMTKLQKELDKLEKESGNMTSNSSDMPRISVAMAQQIANLPEAERNKVIETYALFRSVDKGRGGDSLLPLLIGYSKSNPGTQQSDMAVSKSSFFTYSCKGGSSWVCCIGSGGFSECGDDMSEVSSELSGSEGRSEVSD</sequence>
<keyword evidence="1" id="KW-0175">Coiled coil</keyword>
<feature type="compositionally biased region" description="Low complexity" evidence="2">
    <location>
        <begin position="186"/>
        <end position="195"/>
    </location>
</feature>
<reference evidence="3" key="1">
    <citation type="journal article" date="2014" name="Front. Microbiol.">
        <title>High frequency of phylogenetically diverse reductive dehalogenase-homologous genes in deep subseafloor sedimentary metagenomes.</title>
        <authorList>
            <person name="Kawai M."/>
            <person name="Futagami T."/>
            <person name="Toyoda A."/>
            <person name="Takaki Y."/>
            <person name="Nishi S."/>
            <person name="Hori S."/>
            <person name="Arai W."/>
            <person name="Tsubouchi T."/>
            <person name="Morono Y."/>
            <person name="Uchiyama I."/>
            <person name="Ito T."/>
            <person name="Fujiyama A."/>
            <person name="Inagaki F."/>
            <person name="Takami H."/>
        </authorList>
    </citation>
    <scope>NUCLEOTIDE SEQUENCE</scope>
    <source>
        <strain evidence="3">Expedition CK06-06</strain>
    </source>
</reference>
<feature type="coiled-coil region" evidence="1">
    <location>
        <begin position="59"/>
        <end position="86"/>
    </location>
</feature>
<proteinExistence type="predicted"/>